<dbReference type="GO" id="GO:0019903">
    <property type="term" value="F:protein phosphatase binding"/>
    <property type="evidence" value="ECO:0007669"/>
    <property type="project" value="TreeGrafter"/>
</dbReference>
<name>A0A814M2B2_ADIRI</name>
<keyword evidence="6" id="KW-0520">NAD</keyword>
<dbReference type="InterPro" id="IPR000768">
    <property type="entry name" value="ART"/>
</dbReference>
<reference evidence="10" key="1">
    <citation type="submission" date="2021-02" db="EMBL/GenBank/DDBJ databases">
        <authorList>
            <person name="Nowell W R."/>
        </authorList>
    </citation>
    <scope>NUCLEOTIDE SEQUENCE</scope>
</reference>
<evidence type="ECO:0000313" key="10">
    <source>
        <dbReference type="EMBL" id="CAF1073944.1"/>
    </source>
</evidence>
<dbReference type="PANTHER" id="PTHR46659:SF1">
    <property type="entry name" value="SERINE_THREONINE_TYROSINE-INTERACTING-LIKE PROTEIN 1"/>
    <property type="match status" value="1"/>
</dbReference>
<dbReference type="EMBL" id="CAJNOR010001096">
    <property type="protein sequence ID" value="CAF1073944.1"/>
    <property type="molecule type" value="Genomic_DNA"/>
</dbReference>
<accession>A0A814M2B2</accession>
<dbReference type="InterPro" id="IPR013320">
    <property type="entry name" value="ConA-like_dom_sf"/>
</dbReference>
<dbReference type="SUPFAM" id="SSF49899">
    <property type="entry name" value="Concanavalin A-like lectins/glucanases"/>
    <property type="match status" value="2"/>
</dbReference>
<dbReference type="GO" id="GO:0062030">
    <property type="term" value="P:negative regulation of stress granule assembly"/>
    <property type="evidence" value="ECO:0007669"/>
    <property type="project" value="TreeGrafter"/>
</dbReference>
<proteinExistence type="inferred from homology"/>
<dbReference type="Pfam" id="PF00581">
    <property type="entry name" value="Rhodanese"/>
    <property type="match status" value="1"/>
</dbReference>
<dbReference type="InterPro" id="IPR036873">
    <property type="entry name" value="Rhodanese-like_dom_sf"/>
</dbReference>
<dbReference type="GO" id="GO:0004864">
    <property type="term" value="F:protein phosphatase inhibitor activity"/>
    <property type="evidence" value="ECO:0007669"/>
    <property type="project" value="TreeGrafter"/>
</dbReference>
<dbReference type="GO" id="GO:0001691">
    <property type="term" value="F:pseudophosphatase activity"/>
    <property type="evidence" value="ECO:0007669"/>
    <property type="project" value="TreeGrafter"/>
</dbReference>
<keyword evidence="7" id="KW-0812">Transmembrane</keyword>
<dbReference type="GO" id="GO:0106274">
    <property type="term" value="F:NAD+-protein-arginine ADP-ribosyltransferase activity"/>
    <property type="evidence" value="ECO:0007669"/>
    <property type="project" value="UniProtKB-EC"/>
</dbReference>
<dbReference type="Gene3D" id="3.90.176.10">
    <property type="entry name" value="Toxin ADP-ribosyltransferase, Chain A, domain 1"/>
    <property type="match status" value="1"/>
</dbReference>
<evidence type="ECO:0000259" key="8">
    <source>
        <dbReference type="PROSITE" id="PS50054"/>
    </source>
</evidence>
<keyword evidence="2 6" id="KW-0328">Glycosyltransferase</keyword>
<protein>
    <recommendedName>
        <fullName evidence="6">NAD(P)(+)--arginine ADP-ribosyltransferase</fullName>
        <ecNumber evidence="6">2.4.2.31</ecNumber>
    </recommendedName>
    <alternativeName>
        <fullName evidence="6">Mono(ADP-ribosyl)transferase</fullName>
    </alternativeName>
</protein>
<dbReference type="InterPro" id="IPR001763">
    <property type="entry name" value="Rhodanese-like_dom"/>
</dbReference>
<evidence type="ECO:0000256" key="1">
    <source>
        <dbReference type="ARBA" id="ARBA00009558"/>
    </source>
</evidence>
<evidence type="ECO:0000256" key="3">
    <source>
        <dbReference type="ARBA" id="ARBA00022679"/>
    </source>
</evidence>
<dbReference type="SUPFAM" id="SSF56399">
    <property type="entry name" value="ADP-ribosylation"/>
    <property type="match status" value="1"/>
</dbReference>
<feature type="domain" description="Rhodanese" evidence="9">
    <location>
        <begin position="446"/>
        <end position="541"/>
    </location>
</feature>
<keyword evidence="6" id="KW-0521">NADP</keyword>
<dbReference type="GO" id="GO:0016779">
    <property type="term" value="F:nucleotidyltransferase activity"/>
    <property type="evidence" value="ECO:0007669"/>
    <property type="project" value="UniProtKB-KW"/>
</dbReference>
<evidence type="ECO:0000256" key="7">
    <source>
        <dbReference type="SAM" id="Phobius"/>
    </source>
</evidence>
<evidence type="ECO:0000259" key="9">
    <source>
        <dbReference type="PROSITE" id="PS50206"/>
    </source>
</evidence>
<comment type="catalytic activity">
    <reaction evidence="5 6">
        <text>L-arginyl-[protein] + NAD(+) = N(omega)-(ADP-D-ribosyl)-L-arginyl-[protein] + nicotinamide + H(+)</text>
        <dbReference type="Rhea" id="RHEA:19149"/>
        <dbReference type="Rhea" id="RHEA-COMP:10532"/>
        <dbReference type="Rhea" id="RHEA-COMP:15087"/>
        <dbReference type="ChEBI" id="CHEBI:15378"/>
        <dbReference type="ChEBI" id="CHEBI:17154"/>
        <dbReference type="ChEBI" id="CHEBI:29965"/>
        <dbReference type="ChEBI" id="CHEBI:57540"/>
        <dbReference type="ChEBI" id="CHEBI:142554"/>
        <dbReference type="EC" id="2.4.2.31"/>
    </reaction>
</comment>
<dbReference type="AlphaFoldDB" id="A0A814M2B2"/>
<feature type="transmembrane region" description="Helical" evidence="7">
    <location>
        <begin position="374"/>
        <end position="397"/>
    </location>
</feature>
<dbReference type="InterPro" id="IPR029021">
    <property type="entry name" value="Prot-tyrosine_phosphatase-like"/>
</dbReference>
<dbReference type="PROSITE" id="PS50206">
    <property type="entry name" value="RHODANESE_3"/>
    <property type="match status" value="1"/>
</dbReference>
<organism evidence="10 11">
    <name type="scientific">Adineta ricciae</name>
    <name type="common">Rotifer</name>
    <dbReference type="NCBI Taxonomy" id="249248"/>
    <lineage>
        <taxon>Eukaryota</taxon>
        <taxon>Metazoa</taxon>
        <taxon>Spiralia</taxon>
        <taxon>Gnathifera</taxon>
        <taxon>Rotifera</taxon>
        <taxon>Eurotatoria</taxon>
        <taxon>Bdelloidea</taxon>
        <taxon>Adinetida</taxon>
        <taxon>Adinetidae</taxon>
        <taxon>Adineta</taxon>
    </lineage>
</organism>
<dbReference type="EC" id="2.4.2.31" evidence="6"/>
<dbReference type="PROSITE" id="PS50054">
    <property type="entry name" value="TYR_PHOSPHATASE_DUAL"/>
    <property type="match status" value="1"/>
</dbReference>
<keyword evidence="7" id="KW-0472">Membrane</keyword>
<dbReference type="PANTHER" id="PTHR46659">
    <property type="entry name" value="SERINE/THREONINE/TYROSINE-INTERACTING-LIKE PROTEIN 1"/>
    <property type="match status" value="1"/>
</dbReference>
<dbReference type="InterPro" id="IPR053272">
    <property type="entry name" value="STY_interacting-like"/>
</dbReference>
<evidence type="ECO:0000256" key="5">
    <source>
        <dbReference type="ARBA" id="ARBA00047597"/>
    </source>
</evidence>
<keyword evidence="7" id="KW-1133">Transmembrane helix</keyword>
<comment type="similarity">
    <text evidence="1 6">Belongs to the Arg-specific ADP-ribosyltransferase family.</text>
</comment>
<keyword evidence="3 6" id="KW-0808">Transferase</keyword>
<dbReference type="GO" id="GO:2001244">
    <property type="term" value="P:positive regulation of intrinsic apoptotic signaling pathway"/>
    <property type="evidence" value="ECO:0007669"/>
    <property type="project" value="TreeGrafter"/>
</dbReference>
<dbReference type="InterPro" id="IPR000340">
    <property type="entry name" value="Dual-sp_phosphatase_cat-dom"/>
</dbReference>
<keyword evidence="11" id="KW-1185">Reference proteome</keyword>
<dbReference type="SMART" id="SM00195">
    <property type="entry name" value="DSPc"/>
    <property type="match status" value="1"/>
</dbReference>
<dbReference type="GO" id="GO:0005739">
    <property type="term" value="C:mitochondrion"/>
    <property type="evidence" value="ECO:0007669"/>
    <property type="project" value="TreeGrafter"/>
</dbReference>
<sequence length="1156" mass="134217">MIVVGGLLRVSFRGNDLSGKILLDANQWHHVTYSYDPLILQQRIYVNRISDGIQTAIVAFPQITDVITVGTAPVIPFTVPKNGFIDKLTFESRVKSFEEILDEATLVAYYPFDNSYDDVGPNRMINSTFLSTTFDSNGRFGQCLLINSTNLSYFQATGFHYLAQSDYPFSFSLWIYPFVNSGTILQVSSETRSCVPTIGFDSSGRLTIQTSDSIGVYSSSFTSGMISLNQWTHIVMTYSKTNGIQLFVSGLFSSEYIKYRTYLATGSRHTILVGTCLSPDTCSHGKTRIVPSQFRGKIDELKIFSRELSFTEIAQLAQVTIPYEYGSSILWQFDNNALDSISNLHGVTVNYWIYNLRQLLQRHRNIEGVTTRMMLIQMFVIFLSGILAAICIIYLLAISNMPKTRHKLRKMFPPLFELIDCHDLYNLLNAEINGLARISDRNYLYLIDCRSKKDYNESHLITAEHLKRNSKGEYQLPYNLSLETREHIVIYDSRSKTLPLSEQDDIYTCANLLSKYAGGLITIKIINGGYELFSKFYPFLRTQRIFYSPKEFELIETYPNEICPQLIYLGRRAHALNSQIIKDLKIRSYVNCTKHNDFLIQRTNSLEYYQIAIDDNPNVLNLSELFHDAVSFLAIAYNRKDPVLIYSDHGISRSAAIAIAFISFHMRFNSQEALEYVEKRRNVRPQEIFLKCVDELNDKFDKLKENLPERLIESKDENFEKRNSPIPFSSSENLKRYKIYMEILGIPSYQLTISSPANNSIEKEESENILEEISIKKHGQEWLQIRRNDLIYEDHLNSSFMKMIEQENFTYEKLIETCQIYESNEDIQIHQEKSDENFEFFMKKNLSSDDAHAIAFALAFYTGSKSNGIIKRNGSLVARTSNGEIFRNINEDNWKNKVIILYYLIKGLANIPYYWGISTRSIHLSDDALKFYKIGSLITWLQFSSSRKGYEPWKYFANRNTYFIIYSLTGRCIKQFSIFPEEDEILFLPHSIFLVLKHEIKENRHLIYLRQVELGFCERSILWVDDHIFDSEWENKSHMERASTRSLNLNVHFIPKSSSENALSFLRSSYGRRLKNRSKFRIVTDMRRDNESNPELAGIEFIKQVRKLDFQNQCLIFTYQKKYGLEKIENHLTNNEKKSVFVADDKESLDRFVGFE</sequence>
<feature type="domain" description="Tyrosine-protein phosphatase" evidence="8">
    <location>
        <begin position="558"/>
        <end position="702"/>
    </location>
</feature>
<dbReference type="Gene3D" id="3.40.250.10">
    <property type="entry name" value="Rhodanese-like domain"/>
    <property type="match status" value="1"/>
</dbReference>
<dbReference type="Pfam" id="PF00782">
    <property type="entry name" value="DSPc"/>
    <property type="match status" value="1"/>
</dbReference>
<evidence type="ECO:0000256" key="6">
    <source>
        <dbReference type="RuleBase" id="RU361228"/>
    </source>
</evidence>
<dbReference type="InterPro" id="IPR020422">
    <property type="entry name" value="TYR_PHOSPHATASE_DUAL_dom"/>
</dbReference>
<gene>
    <name evidence="10" type="ORF">XAT740_LOCUS16964</name>
</gene>
<comment type="caution">
    <text evidence="10">The sequence shown here is derived from an EMBL/GenBank/DDBJ whole genome shotgun (WGS) entry which is preliminary data.</text>
</comment>
<dbReference type="Pfam" id="PF13385">
    <property type="entry name" value="Laminin_G_3"/>
    <property type="match status" value="1"/>
</dbReference>
<dbReference type="Gene3D" id="3.90.190.10">
    <property type="entry name" value="Protein tyrosine phosphatase superfamily"/>
    <property type="match status" value="1"/>
</dbReference>
<dbReference type="SUPFAM" id="SSF52821">
    <property type="entry name" value="Rhodanese/Cell cycle control phosphatase"/>
    <property type="match status" value="1"/>
</dbReference>
<keyword evidence="4" id="KW-0548">Nucleotidyltransferase</keyword>
<dbReference type="Proteomes" id="UP000663828">
    <property type="component" value="Unassembled WGS sequence"/>
</dbReference>
<evidence type="ECO:0000313" key="11">
    <source>
        <dbReference type="Proteomes" id="UP000663828"/>
    </source>
</evidence>
<dbReference type="Pfam" id="PF01129">
    <property type="entry name" value="ART"/>
    <property type="match status" value="1"/>
</dbReference>
<dbReference type="Gene3D" id="2.60.120.200">
    <property type="match status" value="2"/>
</dbReference>
<evidence type="ECO:0000256" key="2">
    <source>
        <dbReference type="ARBA" id="ARBA00022676"/>
    </source>
</evidence>
<dbReference type="SUPFAM" id="SSF52799">
    <property type="entry name" value="(Phosphotyrosine protein) phosphatases II"/>
    <property type="match status" value="1"/>
</dbReference>
<evidence type="ECO:0000256" key="4">
    <source>
        <dbReference type="ARBA" id="ARBA00022695"/>
    </source>
</evidence>